<accession>A4A227</accession>
<organism evidence="2 3">
    <name type="scientific">Blastopirellula marina DSM 3645</name>
    <dbReference type="NCBI Taxonomy" id="314230"/>
    <lineage>
        <taxon>Bacteria</taxon>
        <taxon>Pseudomonadati</taxon>
        <taxon>Planctomycetota</taxon>
        <taxon>Planctomycetia</taxon>
        <taxon>Pirellulales</taxon>
        <taxon>Pirellulaceae</taxon>
        <taxon>Blastopirellula</taxon>
    </lineage>
</organism>
<dbReference type="EMBL" id="AANZ01000040">
    <property type="protein sequence ID" value="EAQ77198.1"/>
    <property type="molecule type" value="Genomic_DNA"/>
</dbReference>
<dbReference type="HOGENOM" id="CLU_968626_0_0_0"/>
<dbReference type="OrthoDB" id="261253at2"/>
<evidence type="ECO:0000313" key="2">
    <source>
        <dbReference type="EMBL" id="EAQ77198.1"/>
    </source>
</evidence>
<gene>
    <name evidence="2" type="ORF">DSM3645_13188</name>
</gene>
<reference evidence="2 3" key="1">
    <citation type="submission" date="2006-02" db="EMBL/GenBank/DDBJ databases">
        <authorList>
            <person name="Amann R."/>
            <person name="Ferriera S."/>
            <person name="Johnson J."/>
            <person name="Kravitz S."/>
            <person name="Halpern A."/>
            <person name="Remington K."/>
            <person name="Beeson K."/>
            <person name="Tran B."/>
            <person name="Rogers Y.-H."/>
            <person name="Friedman R."/>
            <person name="Venter J.C."/>
        </authorList>
    </citation>
    <scope>NUCLEOTIDE SEQUENCE [LARGE SCALE GENOMIC DNA]</scope>
    <source>
        <strain evidence="2 3">DSM 3645</strain>
    </source>
</reference>
<dbReference type="STRING" id="314230.DSM3645_13188"/>
<proteinExistence type="predicted"/>
<keyword evidence="1" id="KW-0472">Membrane</keyword>
<feature type="transmembrane region" description="Helical" evidence="1">
    <location>
        <begin position="87"/>
        <end position="108"/>
    </location>
</feature>
<dbReference type="RefSeq" id="WP_002650536.1">
    <property type="nucleotide sequence ID" value="NZ_CH672376.1"/>
</dbReference>
<evidence type="ECO:0000313" key="3">
    <source>
        <dbReference type="Proteomes" id="UP000004358"/>
    </source>
</evidence>
<evidence type="ECO:0000256" key="1">
    <source>
        <dbReference type="SAM" id="Phobius"/>
    </source>
</evidence>
<keyword evidence="1" id="KW-0812">Transmembrane</keyword>
<comment type="caution">
    <text evidence="2">The sequence shown here is derived from an EMBL/GenBank/DDBJ whole genome shotgun (WGS) entry which is preliminary data.</text>
</comment>
<sequence length="287" mass="31660">MPIVATCSHCHATFEANDRLADKNIRCPKCGEVIRISSGAATPGATTFRGAPAMSRNLMDDAEIPIKDPLADRAAHSLARKKFRRQLMLWSVLLTFVVIIGVGIFIAYEKVQTMKLPVATTSGIHLPPPPLADQLNWETFEGRDDWSIQFPDVPQETTADGTTTVWLDAGPDWGRFLVEVRQESNNDWNNLTGQISVDEAKRNVQSANLLSIADRRSLFATGYQVHRIRLAGDLPMQGAQSAITYKFSVDGATYTILWQGKTSDADSQVVRHFFVSFQRKGAAPLSG</sequence>
<keyword evidence="1" id="KW-1133">Transmembrane helix</keyword>
<protein>
    <recommendedName>
        <fullName evidence="4">Zinc finger/thioredoxin putative domain-containing protein</fullName>
    </recommendedName>
</protein>
<dbReference type="Proteomes" id="UP000004358">
    <property type="component" value="Unassembled WGS sequence"/>
</dbReference>
<dbReference type="AlphaFoldDB" id="A4A227"/>
<evidence type="ECO:0008006" key="4">
    <source>
        <dbReference type="Google" id="ProtNLM"/>
    </source>
</evidence>
<name>A4A227_9BACT</name>